<evidence type="ECO:0000313" key="1">
    <source>
        <dbReference type="EMBL" id="KAH9417933.1"/>
    </source>
</evidence>
<accession>A0ABQ8J5Y2</accession>
<dbReference type="EMBL" id="NJHN03000068">
    <property type="protein sequence ID" value="KAH9417933.1"/>
    <property type="molecule type" value="Genomic_DNA"/>
</dbReference>
<organism evidence="1 2">
    <name type="scientific">Dermatophagoides pteronyssinus</name>
    <name type="common">European house dust mite</name>
    <dbReference type="NCBI Taxonomy" id="6956"/>
    <lineage>
        <taxon>Eukaryota</taxon>
        <taxon>Metazoa</taxon>
        <taxon>Ecdysozoa</taxon>
        <taxon>Arthropoda</taxon>
        <taxon>Chelicerata</taxon>
        <taxon>Arachnida</taxon>
        <taxon>Acari</taxon>
        <taxon>Acariformes</taxon>
        <taxon>Sarcoptiformes</taxon>
        <taxon>Astigmata</taxon>
        <taxon>Psoroptidia</taxon>
        <taxon>Analgoidea</taxon>
        <taxon>Pyroglyphidae</taxon>
        <taxon>Dermatophagoidinae</taxon>
        <taxon>Dermatophagoides</taxon>
    </lineage>
</organism>
<dbReference type="Proteomes" id="UP000887458">
    <property type="component" value="Unassembled WGS sequence"/>
</dbReference>
<protein>
    <submittedName>
        <fullName evidence="1">Uncharacterized protein</fullName>
    </submittedName>
</protein>
<reference evidence="1 2" key="2">
    <citation type="journal article" date="2022" name="Mol. Biol. Evol.">
        <title>Comparative Genomics Reveals Insights into the Divergent Evolution of Astigmatic Mites and Household Pest Adaptations.</title>
        <authorList>
            <person name="Xiong Q."/>
            <person name="Wan A.T."/>
            <person name="Liu X."/>
            <person name="Fung C.S."/>
            <person name="Xiao X."/>
            <person name="Malainual N."/>
            <person name="Hou J."/>
            <person name="Wang L."/>
            <person name="Wang M."/>
            <person name="Yang K.Y."/>
            <person name="Cui Y."/>
            <person name="Leung E.L."/>
            <person name="Nong W."/>
            <person name="Shin S.K."/>
            <person name="Au S.W."/>
            <person name="Jeong K.Y."/>
            <person name="Chew F.T."/>
            <person name="Hui J.H."/>
            <person name="Leung T.F."/>
            <person name="Tungtrongchitr A."/>
            <person name="Zhong N."/>
            <person name="Liu Z."/>
            <person name="Tsui S.K."/>
        </authorList>
    </citation>
    <scope>NUCLEOTIDE SEQUENCE [LARGE SCALE GENOMIC DNA]</scope>
    <source>
        <strain evidence="1">Derp</strain>
    </source>
</reference>
<gene>
    <name evidence="1" type="ORF">DERP_014396</name>
</gene>
<name>A0ABQ8J5Y2_DERPT</name>
<sequence>MIEINNLLYLHIELNFIDLKQNVEKAFYTPFHEKKVLGRKEEEFFLRIGESLKSINFQLCRHLPKGMKRLFRNVEFQLLKNLILNGYLL</sequence>
<comment type="caution">
    <text evidence="1">The sequence shown here is derived from an EMBL/GenBank/DDBJ whole genome shotgun (WGS) entry which is preliminary data.</text>
</comment>
<proteinExistence type="predicted"/>
<evidence type="ECO:0000313" key="2">
    <source>
        <dbReference type="Proteomes" id="UP000887458"/>
    </source>
</evidence>
<keyword evidence="2" id="KW-1185">Reference proteome</keyword>
<reference evidence="1 2" key="1">
    <citation type="journal article" date="2018" name="J. Allergy Clin. Immunol.">
        <title>High-quality assembly of Dermatophagoides pteronyssinus genome and transcriptome reveals a wide range of novel allergens.</title>
        <authorList>
            <person name="Liu X.Y."/>
            <person name="Yang K.Y."/>
            <person name="Wang M.Q."/>
            <person name="Kwok J.S."/>
            <person name="Zeng X."/>
            <person name="Yang Z."/>
            <person name="Xiao X.J."/>
            <person name="Lau C.P."/>
            <person name="Li Y."/>
            <person name="Huang Z.M."/>
            <person name="Ba J.G."/>
            <person name="Yim A.K."/>
            <person name="Ouyang C.Y."/>
            <person name="Ngai S.M."/>
            <person name="Chan T.F."/>
            <person name="Leung E.L."/>
            <person name="Liu L."/>
            <person name="Liu Z.G."/>
            <person name="Tsui S.K."/>
        </authorList>
    </citation>
    <scope>NUCLEOTIDE SEQUENCE [LARGE SCALE GENOMIC DNA]</scope>
    <source>
        <strain evidence="1">Derp</strain>
    </source>
</reference>